<keyword evidence="2" id="KW-0238">DNA-binding</keyword>
<evidence type="ECO:0000313" key="5">
    <source>
        <dbReference type="EMBL" id="KEZ85678.1"/>
    </source>
</evidence>
<keyword evidence="1" id="KW-0805">Transcription regulation</keyword>
<evidence type="ECO:0000256" key="2">
    <source>
        <dbReference type="ARBA" id="ARBA00023125"/>
    </source>
</evidence>
<organism evidence="5 6">
    <name type="scientific">Clostridium sulfidigenes</name>
    <dbReference type="NCBI Taxonomy" id="318464"/>
    <lineage>
        <taxon>Bacteria</taxon>
        <taxon>Bacillati</taxon>
        <taxon>Bacillota</taxon>
        <taxon>Clostridia</taxon>
        <taxon>Eubacteriales</taxon>
        <taxon>Clostridiaceae</taxon>
        <taxon>Clostridium</taxon>
    </lineage>
</organism>
<reference evidence="5 6" key="1">
    <citation type="submission" date="2014-07" db="EMBL/GenBank/DDBJ databases">
        <title>Draft genome of Clostridium sulfidigenes 113A isolated from sediments associated with methane hydrate from Krishna Godavari basin.</title>
        <authorList>
            <person name="Honkalas V.S."/>
            <person name="Dabir A.P."/>
            <person name="Arora P."/>
            <person name="Dhakephalkar P.K."/>
        </authorList>
    </citation>
    <scope>NUCLEOTIDE SEQUENCE [LARGE SCALE GENOMIC DNA]</scope>
    <source>
        <strain evidence="5 6">113A</strain>
    </source>
</reference>
<dbReference type="eggNOG" id="COG1733">
    <property type="taxonomic scope" value="Bacteria"/>
</dbReference>
<dbReference type="AlphaFoldDB" id="A0A084J9P4"/>
<dbReference type="PANTHER" id="PTHR33204:SF29">
    <property type="entry name" value="TRANSCRIPTIONAL REGULATOR"/>
    <property type="match status" value="1"/>
</dbReference>
<proteinExistence type="predicted"/>
<dbReference type="EMBL" id="JPMD01000032">
    <property type="protein sequence ID" value="KEZ85678.1"/>
    <property type="molecule type" value="Genomic_DNA"/>
</dbReference>
<dbReference type="SUPFAM" id="SSF46785">
    <property type="entry name" value="Winged helix' DNA-binding domain"/>
    <property type="match status" value="1"/>
</dbReference>
<dbReference type="InterPro" id="IPR036390">
    <property type="entry name" value="WH_DNA-bd_sf"/>
</dbReference>
<comment type="caution">
    <text evidence="5">The sequence shown here is derived from an EMBL/GenBank/DDBJ whole genome shotgun (WGS) entry which is preliminary data.</text>
</comment>
<evidence type="ECO:0000259" key="4">
    <source>
        <dbReference type="PROSITE" id="PS51118"/>
    </source>
</evidence>
<accession>A0A084J9P4</accession>
<sequence length="117" mass="13812">MNNKEIEIKNCSELCPMEFAMTQISGKWKLVILWHIYDSEVMRYGELKRAVSGITDKMLSNQLKELVSDNIIHKEVYEEIPPKVEYTLTEYGKSLIPIMEMLFKWGKEQLIRLNNDK</sequence>
<evidence type="ECO:0000256" key="3">
    <source>
        <dbReference type="ARBA" id="ARBA00023163"/>
    </source>
</evidence>
<feature type="domain" description="HTH hxlR-type" evidence="4">
    <location>
        <begin position="15"/>
        <end position="114"/>
    </location>
</feature>
<dbReference type="Pfam" id="PF01638">
    <property type="entry name" value="HxlR"/>
    <property type="match status" value="1"/>
</dbReference>
<gene>
    <name evidence="5" type="ORF">IO99_13515</name>
</gene>
<protein>
    <submittedName>
        <fullName evidence="5">HxlR family transcriptional regulator</fullName>
    </submittedName>
</protein>
<dbReference type="GO" id="GO:0003677">
    <property type="term" value="F:DNA binding"/>
    <property type="evidence" value="ECO:0007669"/>
    <property type="project" value="UniProtKB-KW"/>
</dbReference>
<dbReference type="PROSITE" id="PS51118">
    <property type="entry name" value="HTH_HXLR"/>
    <property type="match status" value="1"/>
</dbReference>
<dbReference type="PANTHER" id="PTHR33204">
    <property type="entry name" value="TRANSCRIPTIONAL REGULATOR, MARR FAMILY"/>
    <property type="match status" value="1"/>
</dbReference>
<evidence type="ECO:0000256" key="1">
    <source>
        <dbReference type="ARBA" id="ARBA00023015"/>
    </source>
</evidence>
<dbReference type="RefSeq" id="WP_035134068.1">
    <property type="nucleotide sequence ID" value="NZ_JBQHQR010000016.1"/>
</dbReference>
<dbReference type="Proteomes" id="UP000028542">
    <property type="component" value="Unassembled WGS sequence"/>
</dbReference>
<dbReference type="Gene3D" id="1.10.10.10">
    <property type="entry name" value="Winged helix-like DNA-binding domain superfamily/Winged helix DNA-binding domain"/>
    <property type="match status" value="1"/>
</dbReference>
<dbReference type="STRING" id="318464.IO99_13515"/>
<keyword evidence="3" id="KW-0804">Transcription</keyword>
<name>A0A084J9P4_9CLOT</name>
<evidence type="ECO:0000313" key="6">
    <source>
        <dbReference type="Proteomes" id="UP000028542"/>
    </source>
</evidence>
<keyword evidence="6" id="KW-1185">Reference proteome</keyword>
<dbReference type="InterPro" id="IPR002577">
    <property type="entry name" value="HTH_HxlR"/>
</dbReference>
<dbReference type="InterPro" id="IPR036388">
    <property type="entry name" value="WH-like_DNA-bd_sf"/>
</dbReference>